<feature type="compositionally biased region" description="Basic and acidic residues" evidence="17">
    <location>
        <begin position="1109"/>
        <end position="1122"/>
    </location>
</feature>
<dbReference type="InterPro" id="IPR036961">
    <property type="entry name" value="Kinesin_motor_dom_sf"/>
</dbReference>
<evidence type="ECO:0000313" key="22">
    <source>
        <dbReference type="Proteomes" id="UP000183567"/>
    </source>
</evidence>
<dbReference type="InterPro" id="IPR004835">
    <property type="entry name" value="Chitin_synth"/>
</dbReference>
<evidence type="ECO:0000313" key="21">
    <source>
        <dbReference type="EMBL" id="OJA09650.1"/>
    </source>
</evidence>
<dbReference type="GO" id="GO:0030428">
    <property type="term" value="C:cell septum"/>
    <property type="evidence" value="ECO:0007669"/>
    <property type="project" value="TreeGrafter"/>
</dbReference>
<dbReference type="SUPFAM" id="SSF52540">
    <property type="entry name" value="P-loop containing nucleoside triphosphate hydrolases"/>
    <property type="match status" value="1"/>
</dbReference>
<evidence type="ECO:0000256" key="7">
    <source>
        <dbReference type="ARBA" id="ARBA00022741"/>
    </source>
</evidence>
<dbReference type="InterPro" id="IPR001609">
    <property type="entry name" value="Myosin_head_motor_dom-like"/>
</dbReference>
<keyword evidence="13" id="KW-0325">Glycoprotein</keyword>
<comment type="subcellular location">
    <subcellularLocation>
        <location evidence="1">Cell membrane</location>
        <topology evidence="1">Multi-pass membrane protein</topology>
    </subcellularLocation>
</comment>
<comment type="catalytic activity">
    <reaction evidence="15">
        <text>[(1-&gt;4)-N-acetyl-beta-D-glucosaminyl](n) + UDP-N-acetyl-alpha-D-glucosamine = [(1-&gt;4)-N-acetyl-beta-D-glucosaminyl](n+1) + UDP + H(+)</text>
        <dbReference type="Rhea" id="RHEA:16637"/>
        <dbReference type="Rhea" id="RHEA-COMP:9593"/>
        <dbReference type="Rhea" id="RHEA-COMP:9595"/>
        <dbReference type="ChEBI" id="CHEBI:15378"/>
        <dbReference type="ChEBI" id="CHEBI:17029"/>
        <dbReference type="ChEBI" id="CHEBI:57705"/>
        <dbReference type="ChEBI" id="CHEBI:58223"/>
        <dbReference type="EC" id="2.4.1.16"/>
    </reaction>
</comment>
<keyword evidence="9 18" id="KW-1133">Transmembrane helix</keyword>
<dbReference type="SMART" id="SM00242">
    <property type="entry name" value="MYSc"/>
    <property type="match status" value="1"/>
</dbReference>
<dbReference type="GO" id="GO:0005886">
    <property type="term" value="C:plasma membrane"/>
    <property type="evidence" value="ECO:0007669"/>
    <property type="project" value="UniProtKB-SubCell"/>
</dbReference>
<keyword evidence="22" id="KW-1185">Reference proteome</keyword>
<evidence type="ECO:0000256" key="1">
    <source>
        <dbReference type="ARBA" id="ARBA00004651"/>
    </source>
</evidence>
<evidence type="ECO:0000256" key="9">
    <source>
        <dbReference type="ARBA" id="ARBA00022989"/>
    </source>
</evidence>
<dbReference type="Pfam" id="PF03142">
    <property type="entry name" value="Chitin_synth_2"/>
    <property type="match status" value="1"/>
</dbReference>
<evidence type="ECO:0000256" key="12">
    <source>
        <dbReference type="ARBA" id="ARBA00023175"/>
    </source>
</evidence>
<name>A0A1J8QJP3_9AGAM</name>
<keyword evidence="8 16" id="KW-0067">ATP-binding</keyword>
<feature type="transmembrane region" description="Helical" evidence="18">
    <location>
        <begin position="1772"/>
        <end position="1795"/>
    </location>
</feature>
<evidence type="ECO:0000256" key="8">
    <source>
        <dbReference type="ARBA" id="ARBA00022840"/>
    </source>
</evidence>
<evidence type="ECO:0000256" key="15">
    <source>
        <dbReference type="ARBA" id="ARBA00048014"/>
    </source>
</evidence>
<dbReference type="STRING" id="180088.A0A1J8QJP3"/>
<dbReference type="GO" id="GO:0016459">
    <property type="term" value="C:myosin complex"/>
    <property type="evidence" value="ECO:0007669"/>
    <property type="project" value="UniProtKB-KW"/>
</dbReference>
<dbReference type="Gene3D" id="1.20.58.530">
    <property type="match status" value="1"/>
</dbReference>
<evidence type="ECO:0000256" key="14">
    <source>
        <dbReference type="ARBA" id="ARBA00023203"/>
    </source>
</evidence>
<dbReference type="EC" id="2.4.1.16" evidence="2"/>
<evidence type="ECO:0000256" key="10">
    <source>
        <dbReference type="ARBA" id="ARBA00023123"/>
    </source>
</evidence>
<feature type="transmembrane region" description="Helical" evidence="18">
    <location>
        <begin position="1213"/>
        <end position="1233"/>
    </location>
</feature>
<evidence type="ECO:0000256" key="16">
    <source>
        <dbReference type="PROSITE-ProRule" id="PRU00782"/>
    </source>
</evidence>
<dbReference type="Gene3D" id="1.20.120.720">
    <property type="entry name" value="Myosin VI head, motor domain, U50 subdomain"/>
    <property type="match status" value="1"/>
</dbReference>
<dbReference type="SUPFAM" id="SSF55856">
    <property type="entry name" value="Cytochrome b5-like heme/steroid binding domain"/>
    <property type="match status" value="1"/>
</dbReference>
<evidence type="ECO:0000256" key="11">
    <source>
        <dbReference type="ARBA" id="ARBA00023136"/>
    </source>
</evidence>
<dbReference type="OrthoDB" id="370884at2759"/>
<comment type="similarity">
    <text evidence="16">Belongs to the TRAFAC class myosin-kinesin ATPase superfamily. Myosin family.</text>
</comment>
<dbReference type="SUPFAM" id="SSF109715">
    <property type="entry name" value="DEK C-terminal domain"/>
    <property type="match status" value="1"/>
</dbReference>
<dbReference type="PROSITE" id="PS51998">
    <property type="entry name" value="DEK_C"/>
    <property type="match status" value="1"/>
</dbReference>
<keyword evidence="14 16" id="KW-0009">Actin-binding</keyword>
<keyword evidence="4" id="KW-0328">Glycosyltransferase</keyword>
<reference evidence="21 22" key="1">
    <citation type="submission" date="2016-03" db="EMBL/GenBank/DDBJ databases">
        <title>Comparative genomics of the ectomycorrhizal sister species Rhizopogon vinicolor and Rhizopogon vesiculosus (Basidiomycota: Boletales) reveals a divergence of the mating type B locus.</title>
        <authorList>
            <person name="Mujic A.B."/>
            <person name="Kuo A."/>
            <person name="Tritt A."/>
            <person name="Lipzen A."/>
            <person name="Chen C."/>
            <person name="Johnson J."/>
            <person name="Sharma A."/>
            <person name="Barry K."/>
            <person name="Grigoriev I.V."/>
            <person name="Spatafora J.W."/>
        </authorList>
    </citation>
    <scope>NUCLEOTIDE SEQUENCE [LARGE SCALE GENOMIC DNA]</scope>
    <source>
        <strain evidence="21 22">AM-OR11-056</strain>
    </source>
</reference>
<dbReference type="SUPFAM" id="SSF53448">
    <property type="entry name" value="Nucleotide-diphospho-sugar transferases"/>
    <property type="match status" value="1"/>
</dbReference>
<keyword evidence="5" id="KW-0808">Transferase</keyword>
<feature type="domain" description="Myosin motor" evidence="19">
    <location>
        <begin position="272"/>
        <end position="1024"/>
    </location>
</feature>
<comment type="caution">
    <text evidence="21">The sequence shown here is derived from an EMBL/GenBank/DDBJ whole genome shotgun (WGS) entry which is preliminary data.</text>
</comment>
<feature type="domain" description="DEK-C" evidence="20">
    <location>
        <begin position="2015"/>
        <end position="2070"/>
    </location>
</feature>
<evidence type="ECO:0000256" key="2">
    <source>
        <dbReference type="ARBA" id="ARBA00012543"/>
    </source>
</evidence>
<accession>A0A1J8QJP3</accession>
<dbReference type="PRINTS" id="PR00193">
    <property type="entry name" value="MYOSINHEAVY"/>
</dbReference>
<dbReference type="GO" id="GO:0004100">
    <property type="term" value="F:chitin synthase activity"/>
    <property type="evidence" value="ECO:0007669"/>
    <property type="project" value="UniProtKB-EC"/>
</dbReference>
<keyword evidence="3" id="KW-1003">Cell membrane</keyword>
<evidence type="ECO:0000256" key="4">
    <source>
        <dbReference type="ARBA" id="ARBA00022676"/>
    </source>
</evidence>
<dbReference type="GO" id="GO:0006031">
    <property type="term" value="P:chitin biosynthetic process"/>
    <property type="evidence" value="ECO:0007669"/>
    <property type="project" value="TreeGrafter"/>
</dbReference>
<dbReference type="InterPro" id="IPR036400">
    <property type="entry name" value="Cyt_B5-like_heme/steroid_sf"/>
</dbReference>
<feature type="transmembrane region" description="Helical" evidence="18">
    <location>
        <begin position="1832"/>
        <end position="1853"/>
    </location>
</feature>
<dbReference type="GO" id="GO:0003779">
    <property type="term" value="F:actin binding"/>
    <property type="evidence" value="ECO:0007669"/>
    <property type="project" value="UniProtKB-KW"/>
</dbReference>
<feature type="region of interest" description="Disordered" evidence="17">
    <location>
        <begin position="188"/>
        <end position="228"/>
    </location>
</feature>
<dbReference type="Pfam" id="PF00063">
    <property type="entry name" value="Myosin_head"/>
    <property type="match status" value="1"/>
</dbReference>
<evidence type="ECO:0000256" key="6">
    <source>
        <dbReference type="ARBA" id="ARBA00022692"/>
    </source>
</evidence>
<evidence type="ECO:0000256" key="3">
    <source>
        <dbReference type="ARBA" id="ARBA00022475"/>
    </source>
</evidence>
<dbReference type="InterPro" id="IPR014876">
    <property type="entry name" value="DEK_C"/>
</dbReference>
<dbReference type="Pfam" id="PF08766">
    <property type="entry name" value="DEK_C"/>
    <property type="match status" value="1"/>
</dbReference>
<evidence type="ECO:0000256" key="13">
    <source>
        <dbReference type="ARBA" id="ARBA00023180"/>
    </source>
</evidence>
<dbReference type="Gene3D" id="1.10.10.60">
    <property type="entry name" value="Homeodomain-like"/>
    <property type="match status" value="1"/>
</dbReference>
<feature type="region of interest" description="Actin-binding" evidence="16">
    <location>
        <begin position="901"/>
        <end position="923"/>
    </location>
</feature>
<keyword evidence="12 16" id="KW-0505">Motor protein</keyword>
<feature type="binding site" evidence="16">
    <location>
        <begin position="367"/>
        <end position="374"/>
    </location>
    <ligand>
        <name>ATP</name>
        <dbReference type="ChEBI" id="CHEBI:30616"/>
    </ligand>
</feature>
<dbReference type="InterPro" id="IPR027417">
    <property type="entry name" value="P-loop_NTPase"/>
</dbReference>
<dbReference type="Gene3D" id="3.40.850.10">
    <property type="entry name" value="Kinesin motor domain"/>
    <property type="match status" value="1"/>
</dbReference>
<keyword evidence="10 16" id="KW-0518">Myosin</keyword>
<proteinExistence type="inferred from homology"/>
<feature type="compositionally biased region" description="Basic and acidic residues" evidence="17">
    <location>
        <begin position="209"/>
        <end position="224"/>
    </location>
</feature>
<dbReference type="PROSITE" id="PS51456">
    <property type="entry name" value="MYOSIN_MOTOR"/>
    <property type="match status" value="1"/>
</dbReference>
<protein>
    <recommendedName>
        <fullName evidence="2">chitin synthase</fullName>
        <ecNumber evidence="2">2.4.1.16</ecNumber>
    </recommendedName>
</protein>
<evidence type="ECO:0000256" key="18">
    <source>
        <dbReference type="SAM" id="Phobius"/>
    </source>
</evidence>
<gene>
    <name evidence="21" type="ORF">AZE42_06026</name>
</gene>
<dbReference type="PANTHER" id="PTHR22914:SF45">
    <property type="entry name" value="CHITIN SYNTHASE"/>
    <property type="match status" value="1"/>
</dbReference>
<feature type="compositionally biased region" description="Polar residues" evidence="17">
    <location>
        <begin position="1123"/>
        <end position="1133"/>
    </location>
</feature>
<dbReference type="InterPro" id="IPR029044">
    <property type="entry name" value="Nucleotide-diphossugar_trans"/>
</dbReference>
<dbReference type="Gene3D" id="1.10.10.820">
    <property type="match status" value="1"/>
</dbReference>
<keyword evidence="7 16" id="KW-0547">Nucleotide-binding</keyword>
<feature type="transmembrane region" description="Helical" evidence="18">
    <location>
        <begin position="1174"/>
        <end position="1193"/>
    </location>
</feature>
<dbReference type="GO" id="GO:0005524">
    <property type="term" value="F:ATP binding"/>
    <property type="evidence" value="ECO:0007669"/>
    <property type="project" value="UniProtKB-UniRule"/>
</dbReference>
<organism evidence="21 22">
    <name type="scientific">Rhizopogon vesiculosus</name>
    <dbReference type="NCBI Taxonomy" id="180088"/>
    <lineage>
        <taxon>Eukaryota</taxon>
        <taxon>Fungi</taxon>
        <taxon>Dikarya</taxon>
        <taxon>Basidiomycota</taxon>
        <taxon>Agaricomycotina</taxon>
        <taxon>Agaricomycetes</taxon>
        <taxon>Agaricomycetidae</taxon>
        <taxon>Boletales</taxon>
        <taxon>Suillineae</taxon>
        <taxon>Rhizopogonaceae</taxon>
        <taxon>Rhizopogon</taxon>
    </lineage>
</organism>
<dbReference type="InterPro" id="IPR036037">
    <property type="entry name" value="MYSc_Myo17"/>
</dbReference>
<evidence type="ECO:0000256" key="5">
    <source>
        <dbReference type="ARBA" id="ARBA00022679"/>
    </source>
</evidence>
<dbReference type="GO" id="GO:0003774">
    <property type="term" value="F:cytoskeletal motor activity"/>
    <property type="evidence" value="ECO:0007669"/>
    <property type="project" value="UniProtKB-UniRule"/>
</dbReference>
<evidence type="ECO:0000259" key="19">
    <source>
        <dbReference type="PROSITE" id="PS51456"/>
    </source>
</evidence>
<dbReference type="Proteomes" id="UP000183567">
    <property type="component" value="Unassembled WGS sequence"/>
</dbReference>
<evidence type="ECO:0000259" key="20">
    <source>
        <dbReference type="PROSITE" id="PS51998"/>
    </source>
</evidence>
<dbReference type="GO" id="GO:0031505">
    <property type="term" value="P:fungal-type cell wall organization"/>
    <property type="evidence" value="ECO:0007669"/>
    <property type="project" value="TreeGrafter"/>
</dbReference>
<feature type="transmembrane region" description="Helical" evidence="18">
    <location>
        <begin position="1807"/>
        <end position="1826"/>
    </location>
</feature>
<sequence length="2073" mass="232296">MVETAAQRRPNVMSLEYILCPNTALTAAPIQVTVQERQDSSTPMECIGVEISSQDEPTHAPSVNQLPPLPPPPAVNNILIYLDNFDDDEAPVVQLCSPIPCDLPSTVFGWNPPDGSEDIDIDYEDLTYPSHVSGPASHRVHRAHDVPEHLTVHKPTRRRTRSKISTHPPAQLPRTRVVLAPTQPTIHRVQSPLSCSPPKGENSPGVARDVTKSHALRAERESNRRRATAARAGLGQHFPPYFFPLYPRFYHSVLASTMNRQSSGMTPHQRLEAANDLAGLSPMSDDLIVSCLRERFMSETIYTNVGSNALVAVNPHKYVSSNADSVLQKYAAHYRDTSENTEALPPHIFHLANNAYYHMRRTTQDHGETGSGKSENRRLAIKTLLELSVSNPGKKGSKLATQLPAAEFVIESFGNARTLFNPNASRFGKYTELQFTDRGRLCGVKTLDYYLERNRVSAVPSGERNFHIFYYIVAGATPEERQHLHLLDKTQYRYLGQRGAVPTRQNGVRDDDATRFEQLKVALKTIGLSKRHVAQTCQLLAAILHLGNLEFTVDRGRDVDAAVVRNTDVLGVVAEFLGVQPSALEGAMSYKTKLVKKELCTVFLDPDGASDNRDDLAKTLYSLLFAWLNEHINQRLCREDFATFVGLFDLPGPQNMTSRPNSLDQFCVNFANERLQNFVQKRIFEAHVGEYQNEGISRFVPTVPYFDNAECVRLLQNKPGGLIHIMDDQARRSHKKTDHSMVEAFGKRWGNHSSFKVGAIDRSGFPTFTVNHFNGPVTYSSEGFLERNLDALNPDFVSLLRGASSGVSDGAEGAGSMNPFVKGLFSGKAIATQAHPKDEDTIVAAQQPVKPMRAPSTRRKGTVRRMPTLRENGVEEQDDDDVTAAGGNGTPCVAGEFRSALDTLFETLGETQNWYVFCVNPNDSQLPNQLEGRSVKGQVRSLGLTEIAKRNVNVFEVGMTPEEFCQRYNDPMSALGVSEGSPRERVEQTRTGLSLNERDVVLGQHKARVFLSQAAFHSLEDRIRAQDVEEQKRNRLRDAEAEAGLDARGFGDPYAPYTSPGAHMGEESPFANAFSDAALPLVSNASPFQRADLYEEEYDEAKSFRSDDFDNRSRLTSNRDDSNSNYGTESYAPSRNMFQNADKEGLMVKEALPGEIGDGETTEILKESSARRRWVGLCWALTWWMPSLMLRWVGRMKREDIRQAWREKLAINFIIWFICACAIFVIVFLGLVICPTEHVFSTSELASHSYTASANNVYTSIRGEVFDLTTVSQTHQRVVSVVPVKTILQTYGGTSSDKIFPVQVSALCNGVSGSVSPYVTLSSANDTDPNSVYHDFRAFTNDSRPDWYFESMTVMRWNNRVGYLGYTPQEISSMANSGYSLGVYNGLIYDLTDYVNYGPAVEAPYGEQIPGGIDIEFMDTSVVPCYTEGETSLRRTIDSLAQLKYDDKRKLILVICDGNIVGSGNDRPTPRIVLDILGADPNLEPEALSFVSLGEGARQHNMGKVYSGLYECSGHVVPYLVVVKIGKPSERSRPGNRGKRDSQMVIMHFLNKVHFNTPMNPLELEMFHQIKNVIGVNPTFFEYLFTVDADTTVEPYSVNRLISACIHDKKVLGVCGETELANAKQSIITMMQVYEYFLSHHMAKAFESLFGSVTCLPGCFTLYRLRTPDTHLPLLISNQMVQDYSQNRVDTLHMKNLLHLGEDRYLTTLLLKHFPAHKTQFVRDAHAYTIAPDDWKILLSQRRRWINSTVHNLGELMFLEQLCGFCCFSMRFVVMIDLVSTMVQPITVGYIVYLIVEVATKQETLPVISLIMIGAVYGLQALVFILRRKWDMVGWMVFYILAIPIFSFMLPLYSFWRMDDFSWGATRLVLGESGKKMIVHDEGKFDPRAIPLKSWNDYENELWDKESNHSIGSWVPPGQFRKDKEGYAPSATASLYGRETYYEPRSHSPAPSQFGMMPPPGYQSGRNTPLSMSQMRPMSDAGMLYQPMPSRPPTNYLDMPVPTRSPDETDLMSGAPTDAELEHSVHEILRIADLNSVTKREIRRQLEERFGMDLTSRKATINAAIDRVLLSQA</sequence>
<keyword evidence="11 18" id="KW-0472">Membrane</keyword>
<evidence type="ECO:0000256" key="17">
    <source>
        <dbReference type="SAM" id="MobiDB-lite"/>
    </source>
</evidence>
<dbReference type="EMBL" id="LVVM01005843">
    <property type="protein sequence ID" value="OJA09650.1"/>
    <property type="molecule type" value="Genomic_DNA"/>
</dbReference>
<dbReference type="CDD" id="cd14879">
    <property type="entry name" value="MYSc_Myo17"/>
    <property type="match status" value="1"/>
</dbReference>
<dbReference type="PANTHER" id="PTHR22914">
    <property type="entry name" value="CHITIN SYNTHASE"/>
    <property type="match status" value="1"/>
</dbReference>
<feature type="region of interest" description="Disordered" evidence="17">
    <location>
        <begin position="1109"/>
        <end position="1133"/>
    </location>
</feature>
<keyword evidence="6 18" id="KW-0812">Transmembrane</keyword>